<dbReference type="Proteomes" id="UP000051530">
    <property type="component" value="Unassembled WGS sequence"/>
</dbReference>
<feature type="compositionally biased region" description="Polar residues" evidence="1">
    <location>
        <begin position="250"/>
        <end position="266"/>
    </location>
</feature>
<comment type="caution">
    <text evidence="3">The sequence shown here is derived from an EMBL/GenBank/DDBJ whole genome shotgun (WGS) entry which is preliminary data.</text>
</comment>
<reference evidence="3 4" key="1">
    <citation type="submission" date="2015-07" db="EMBL/GenBank/DDBJ databases">
        <title>The genome of Pseudoloma neurophilia, a relevant intracellular parasite of the zebrafish.</title>
        <authorList>
            <person name="Ndikumana S."/>
            <person name="Pelin A."/>
            <person name="Sanders J."/>
            <person name="Corradi N."/>
        </authorList>
    </citation>
    <scope>NUCLEOTIDE SEQUENCE [LARGE SCALE GENOMIC DNA]</scope>
    <source>
        <strain evidence="3 4">MK1</strain>
    </source>
</reference>
<dbReference type="PANTHER" id="PTHR23001:SF7">
    <property type="entry name" value="EUKARYOTIC TRANSLATION INITIATION FACTOR 5"/>
    <property type="match status" value="1"/>
</dbReference>
<evidence type="ECO:0000313" key="3">
    <source>
        <dbReference type="EMBL" id="KRH95294.1"/>
    </source>
</evidence>
<dbReference type="Gene3D" id="2.20.25.350">
    <property type="match status" value="1"/>
</dbReference>
<name>A0A0R0M6Y1_9MICR</name>
<dbReference type="InterPro" id="IPR016189">
    <property type="entry name" value="Transl_init_fac_IF2/IF5_N"/>
</dbReference>
<proteinExistence type="predicted"/>
<evidence type="ECO:0000313" key="4">
    <source>
        <dbReference type="Proteomes" id="UP000051530"/>
    </source>
</evidence>
<dbReference type="OrthoDB" id="10250831at2759"/>
<dbReference type="GO" id="GO:0005092">
    <property type="term" value="F:GDP-dissociation inhibitor activity"/>
    <property type="evidence" value="ECO:0007669"/>
    <property type="project" value="TreeGrafter"/>
</dbReference>
<dbReference type="GO" id="GO:0005829">
    <property type="term" value="C:cytosol"/>
    <property type="evidence" value="ECO:0007669"/>
    <property type="project" value="TreeGrafter"/>
</dbReference>
<dbReference type="GO" id="GO:0071074">
    <property type="term" value="F:eukaryotic initiation factor eIF2 binding"/>
    <property type="evidence" value="ECO:0007669"/>
    <property type="project" value="TreeGrafter"/>
</dbReference>
<protein>
    <submittedName>
        <fullName evidence="3">Eukaryotic translation initiation factor eIF-5</fullName>
    </submittedName>
</protein>
<evidence type="ECO:0000259" key="2">
    <source>
        <dbReference type="SMART" id="SM00653"/>
    </source>
</evidence>
<evidence type="ECO:0000256" key="1">
    <source>
        <dbReference type="SAM" id="MobiDB-lite"/>
    </source>
</evidence>
<dbReference type="Gene3D" id="3.30.30.170">
    <property type="match status" value="1"/>
</dbReference>
<dbReference type="Pfam" id="PF01873">
    <property type="entry name" value="eIF-5_eIF-2B"/>
    <property type="match status" value="1"/>
</dbReference>
<dbReference type="AlphaFoldDB" id="A0A0R0M6Y1"/>
<dbReference type="GO" id="GO:0001732">
    <property type="term" value="P:formation of cytoplasmic translation initiation complex"/>
    <property type="evidence" value="ECO:0007669"/>
    <property type="project" value="TreeGrafter"/>
</dbReference>
<feature type="region of interest" description="Disordered" evidence="1">
    <location>
        <begin position="243"/>
        <end position="266"/>
    </location>
</feature>
<accession>A0A0R0M6Y1</accession>
<dbReference type="VEuPathDB" id="MicrosporidiaDB:M153_100030732"/>
<dbReference type="InterPro" id="IPR045196">
    <property type="entry name" value="IF2/IF5"/>
</dbReference>
<keyword evidence="4" id="KW-1185">Reference proteome</keyword>
<feature type="region of interest" description="Disordered" evidence="1">
    <location>
        <begin position="137"/>
        <end position="161"/>
    </location>
</feature>
<dbReference type="EMBL" id="LGUB01000001">
    <property type="protein sequence ID" value="KRH95294.1"/>
    <property type="molecule type" value="Genomic_DNA"/>
</dbReference>
<keyword evidence="3" id="KW-0648">Protein biosynthesis</keyword>
<feature type="compositionally biased region" description="Basic and acidic residues" evidence="1">
    <location>
        <begin position="137"/>
        <end position="156"/>
    </location>
</feature>
<sequence length="370" mass="42669">MSGLIPINRDSTDPFYRYKMPPLSIIREGRQGNPRTLIINFLTVCDSLKRQPGLIKQFYNYQLSVQIKYLNGRLILNGEFNHEILQNCLYQFINMLIICKHCDNPETTIKLSSDVVDERNQEQIFLKEQKTSGSEIKDDFENNSEIKDVSENDSDSKNGVVNEDDLDYDSYCDSEDEPPLSLVCYACGGVTPVKSNHKIIQYIIKNPDCNTVSYKDDIIEDIAIDGLNIDDTTSKDLTRKDTIKKEDATNQDPTNEDISSKNMNSEPIGTEYFNRQLTDCLKEDDFSPLTNLKDILKDVCHRTVFFECLEQFVVQNDIVSSLLGQIFKILSKILPESHFEYFRKKSKVIQKKESVRIRNILGNFVNYKEQ</sequence>
<dbReference type="PANTHER" id="PTHR23001">
    <property type="entry name" value="EUKARYOTIC TRANSLATION INITIATION FACTOR"/>
    <property type="match status" value="1"/>
</dbReference>
<dbReference type="SUPFAM" id="SSF100966">
    <property type="entry name" value="Translation initiation factor 2 beta, aIF2beta, N-terminal domain"/>
    <property type="match status" value="1"/>
</dbReference>
<organism evidence="3 4">
    <name type="scientific">Pseudoloma neurophilia</name>
    <dbReference type="NCBI Taxonomy" id="146866"/>
    <lineage>
        <taxon>Eukaryota</taxon>
        <taxon>Fungi</taxon>
        <taxon>Fungi incertae sedis</taxon>
        <taxon>Microsporidia</taxon>
        <taxon>Pseudoloma</taxon>
    </lineage>
</organism>
<dbReference type="InterPro" id="IPR002735">
    <property type="entry name" value="Transl_init_fac_IF2/IF5_dom"/>
</dbReference>
<keyword evidence="3" id="KW-0396">Initiation factor</keyword>
<gene>
    <name evidence="3" type="ORF">M153_100030732</name>
</gene>
<dbReference type="SMART" id="SM00653">
    <property type="entry name" value="eIF2B_5"/>
    <property type="match status" value="1"/>
</dbReference>
<feature type="domain" description="Translation initiation factor IF2/IF5" evidence="2">
    <location>
        <begin position="15"/>
        <end position="190"/>
    </location>
</feature>
<dbReference type="GO" id="GO:0003743">
    <property type="term" value="F:translation initiation factor activity"/>
    <property type="evidence" value="ECO:0007669"/>
    <property type="project" value="UniProtKB-KW"/>
</dbReference>